<protein>
    <submittedName>
        <fullName evidence="2">Uncharacterized protein</fullName>
    </submittedName>
</protein>
<organism evidence="2 3">
    <name type="scientific">Allocoleopsis franciscana PCC 7113</name>
    <dbReference type="NCBI Taxonomy" id="1173027"/>
    <lineage>
        <taxon>Bacteria</taxon>
        <taxon>Bacillati</taxon>
        <taxon>Cyanobacteriota</taxon>
        <taxon>Cyanophyceae</taxon>
        <taxon>Coleofasciculales</taxon>
        <taxon>Coleofasciculaceae</taxon>
        <taxon>Allocoleopsis</taxon>
        <taxon>Allocoleopsis franciscana</taxon>
    </lineage>
</organism>
<dbReference type="PROSITE" id="PS51257">
    <property type="entry name" value="PROKAR_LIPOPROTEIN"/>
    <property type="match status" value="1"/>
</dbReference>
<evidence type="ECO:0000256" key="1">
    <source>
        <dbReference type="SAM" id="Phobius"/>
    </source>
</evidence>
<dbReference type="eggNOG" id="COG1675">
    <property type="taxonomic scope" value="Bacteria"/>
</dbReference>
<dbReference type="STRING" id="1173027.Mic7113_6035"/>
<dbReference type="RefSeq" id="WP_015185764.1">
    <property type="nucleotide sequence ID" value="NC_019738.1"/>
</dbReference>
<name>K9WML5_9CYAN</name>
<evidence type="ECO:0000313" key="3">
    <source>
        <dbReference type="Proteomes" id="UP000010471"/>
    </source>
</evidence>
<dbReference type="EMBL" id="CP003630">
    <property type="protein sequence ID" value="AFZ21635.1"/>
    <property type="molecule type" value="Genomic_DNA"/>
</dbReference>
<sequence>MNQDTSKLLQFNLSGLGCWLPLLATALLLGSVGLGWVVNGFLILVGLVIIAPAIGWLGFRWWLKRNLVEDKCPVCSYEFTGFNKTDCSCPNCGEPLKVEQGHFNRLTPPGTIDVEAVEVSVQLLED</sequence>
<accession>K9WML5</accession>
<keyword evidence="3" id="KW-1185">Reference proteome</keyword>
<dbReference type="HOGENOM" id="CLU_163200_0_0_3"/>
<dbReference type="AlphaFoldDB" id="K9WML5"/>
<evidence type="ECO:0000313" key="2">
    <source>
        <dbReference type="EMBL" id="AFZ21635.1"/>
    </source>
</evidence>
<keyword evidence="1" id="KW-1133">Transmembrane helix</keyword>
<dbReference type="KEGG" id="mic:Mic7113_6035"/>
<dbReference type="OrthoDB" id="486490at2"/>
<reference evidence="2 3" key="1">
    <citation type="submission" date="2012-06" db="EMBL/GenBank/DDBJ databases">
        <title>Finished chromosome of genome of Microcoleus sp. PCC 7113.</title>
        <authorList>
            <consortium name="US DOE Joint Genome Institute"/>
            <person name="Gugger M."/>
            <person name="Coursin T."/>
            <person name="Rippka R."/>
            <person name="Tandeau De Marsac N."/>
            <person name="Huntemann M."/>
            <person name="Wei C.-L."/>
            <person name="Han J."/>
            <person name="Detter J.C."/>
            <person name="Han C."/>
            <person name="Tapia R."/>
            <person name="Chen A."/>
            <person name="Kyrpides N."/>
            <person name="Mavromatis K."/>
            <person name="Markowitz V."/>
            <person name="Szeto E."/>
            <person name="Ivanova N."/>
            <person name="Pagani I."/>
            <person name="Pati A."/>
            <person name="Goodwin L."/>
            <person name="Nordberg H.P."/>
            <person name="Cantor M.N."/>
            <person name="Hua S.X."/>
            <person name="Woyke T."/>
            <person name="Kerfeld C.A."/>
        </authorList>
    </citation>
    <scope>NUCLEOTIDE SEQUENCE [LARGE SCALE GENOMIC DNA]</scope>
    <source>
        <strain evidence="2 3">PCC 7113</strain>
    </source>
</reference>
<gene>
    <name evidence="2" type="ORF">Mic7113_6035</name>
</gene>
<feature type="transmembrane region" description="Helical" evidence="1">
    <location>
        <begin position="36"/>
        <end position="59"/>
    </location>
</feature>
<dbReference type="Proteomes" id="UP000010471">
    <property type="component" value="Chromosome"/>
</dbReference>
<proteinExistence type="predicted"/>
<keyword evidence="1" id="KW-0812">Transmembrane</keyword>
<keyword evidence="1" id="KW-0472">Membrane</keyword>
<dbReference type="PATRIC" id="fig|1173027.3.peg.6684"/>
<feature type="transmembrane region" description="Helical" evidence="1">
    <location>
        <begin position="12"/>
        <end position="30"/>
    </location>
</feature>